<name>A0ABS9IHP3_9FLAO</name>
<dbReference type="Proteomes" id="UP001200022">
    <property type="component" value="Unassembled WGS sequence"/>
</dbReference>
<dbReference type="RefSeq" id="WP_237230844.1">
    <property type="nucleotide sequence ID" value="NZ_JAKKDV010000002.1"/>
</dbReference>
<feature type="domain" description="N-acetyltransferase" evidence="3">
    <location>
        <begin position="8"/>
        <end position="180"/>
    </location>
</feature>
<dbReference type="Pfam" id="PF00583">
    <property type="entry name" value="Acetyltransf_1"/>
    <property type="match status" value="1"/>
</dbReference>
<protein>
    <submittedName>
        <fullName evidence="4">GNAT family N-acetyltransferase</fullName>
    </submittedName>
</protein>
<proteinExistence type="predicted"/>
<dbReference type="InterPro" id="IPR000182">
    <property type="entry name" value="GNAT_dom"/>
</dbReference>
<keyword evidence="5" id="KW-1185">Reference proteome</keyword>
<evidence type="ECO:0000256" key="2">
    <source>
        <dbReference type="ARBA" id="ARBA00023315"/>
    </source>
</evidence>
<evidence type="ECO:0000313" key="4">
    <source>
        <dbReference type="EMBL" id="MCF7560160.1"/>
    </source>
</evidence>
<dbReference type="PROSITE" id="PS51186">
    <property type="entry name" value="GNAT"/>
    <property type="match status" value="1"/>
</dbReference>
<accession>A0ABS9IHP3</accession>
<dbReference type="Gene3D" id="3.40.630.30">
    <property type="match status" value="1"/>
</dbReference>
<evidence type="ECO:0000256" key="1">
    <source>
        <dbReference type="ARBA" id="ARBA00022679"/>
    </source>
</evidence>
<dbReference type="PANTHER" id="PTHR43420">
    <property type="entry name" value="ACETYLTRANSFERASE"/>
    <property type="match status" value="1"/>
</dbReference>
<keyword evidence="1" id="KW-0808">Transferase</keyword>
<dbReference type="InterPro" id="IPR016181">
    <property type="entry name" value="Acyl_CoA_acyltransferase"/>
</dbReference>
<comment type="caution">
    <text evidence="4">The sequence shown here is derived from an EMBL/GenBank/DDBJ whole genome shotgun (WGS) entry which is preliminary data.</text>
</comment>
<evidence type="ECO:0000259" key="3">
    <source>
        <dbReference type="PROSITE" id="PS51186"/>
    </source>
</evidence>
<reference evidence="4 5" key="1">
    <citation type="submission" date="2022-01" db="EMBL/GenBank/DDBJ databases">
        <title>Draft genome sequence of Sabulilitoribacter multivorans KCTC 32326.</title>
        <authorList>
            <person name="Oh J.-S."/>
        </authorList>
    </citation>
    <scope>NUCLEOTIDE SEQUENCE [LARGE SCALE GENOMIC DNA]</scope>
    <source>
        <strain evidence="4 5">M-M16</strain>
    </source>
</reference>
<evidence type="ECO:0000313" key="5">
    <source>
        <dbReference type="Proteomes" id="UP001200022"/>
    </source>
</evidence>
<dbReference type="CDD" id="cd04301">
    <property type="entry name" value="NAT_SF"/>
    <property type="match status" value="1"/>
</dbReference>
<keyword evidence="2" id="KW-0012">Acyltransferase</keyword>
<dbReference type="InterPro" id="IPR050680">
    <property type="entry name" value="YpeA/RimI_acetyltransf"/>
</dbReference>
<organism evidence="4 5">
    <name type="scientific">Flaviramulus multivorans</name>
    <dbReference type="NCBI Taxonomy" id="1304750"/>
    <lineage>
        <taxon>Bacteria</taxon>
        <taxon>Pseudomonadati</taxon>
        <taxon>Bacteroidota</taxon>
        <taxon>Flavobacteriia</taxon>
        <taxon>Flavobacteriales</taxon>
        <taxon>Flavobacteriaceae</taxon>
        <taxon>Flaviramulus</taxon>
    </lineage>
</organism>
<dbReference type="SUPFAM" id="SSF55729">
    <property type="entry name" value="Acyl-CoA N-acyltransferases (Nat)"/>
    <property type="match status" value="1"/>
</dbReference>
<sequence length="180" mass="21320">MINISDNTQLKAINLNNHDQLVDLMNALYPPAYKHLWEQEDCSWYLNQCYNKEQLNKELNETETCYYFVLYNNKVSGILRVNFNKALNQEPEKLATYVHRIYISEEIQGKGVAKQLFEWVETQAIKNNSELIWLEAMDSQEQALKFYKKQGFKVVGGYRLKFKRIHKHLKGILILVKDLQ</sequence>
<dbReference type="EMBL" id="JAKKDV010000002">
    <property type="protein sequence ID" value="MCF7560160.1"/>
    <property type="molecule type" value="Genomic_DNA"/>
</dbReference>
<gene>
    <name evidence="4" type="ORF">L3X39_05875</name>
</gene>